<proteinExistence type="inferred from homology"/>
<feature type="region of interest" description="Disordered" evidence="8">
    <location>
        <begin position="1"/>
        <end position="21"/>
    </location>
</feature>
<comment type="similarity">
    <text evidence="1">Belongs to the ABC transporter superfamily.</text>
</comment>
<evidence type="ECO:0000313" key="10">
    <source>
        <dbReference type="EMBL" id="MFC7201898.1"/>
    </source>
</evidence>
<protein>
    <recommendedName>
        <fullName evidence="7">Probable branched-chain amino acid transport ATP-binding protein LivG</fullName>
    </recommendedName>
</protein>
<evidence type="ECO:0000256" key="6">
    <source>
        <dbReference type="ARBA" id="ARBA00056071"/>
    </source>
</evidence>
<dbReference type="InterPro" id="IPR032823">
    <property type="entry name" value="BCA_ABC_TP_C"/>
</dbReference>
<name>A0ABD5Z9P2_9EURY</name>
<dbReference type="AlphaFoldDB" id="A0ABD5Z9P2"/>
<keyword evidence="4 10" id="KW-0067">ATP-binding</keyword>
<dbReference type="SUPFAM" id="SSF52540">
    <property type="entry name" value="P-loop containing nucleoside triphosphate hydrolases"/>
    <property type="match status" value="1"/>
</dbReference>
<dbReference type="InterPro" id="IPR027417">
    <property type="entry name" value="P-loop_NTPase"/>
</dbReference>
<dbReference type="Proteomes" id="UP001596481">
    <property type="component" value="Unassembled WGS sequence"/>
</dbReference>
<dbReference type="GO" id="GO:0006865">
    <property type="term" value="P:amino acid transport"/>
    <property type="evidence" value="ECO:0007669"/>
    <property type="project" value="UniProtKB-KW"/>
</dbReference>
<dbReference type="GO" id="GO:0005524">
    <property type="term" value="F:ATP binding"/>
    <property type="evidence" value="ECO:0007669"/>
    <property type="project" value="UniProtKB-KW"/>
</dbReference>
<dbReference type="RefSeq" id="WP_390221200.1">
    <property type="nucleotide sequence ID" value="NZ_JBHTAA010000001.1"/>
</dbReference>
<keyword evidence="11" id="KW-1185">Reference proteome</keyword>
<evidence type="ECO:0000313" key="11">
    <source>
        <dbReference type="Proteomes" id="UP001596481"/>
    </source>
</evidence>
<dbReference type="InterPro" id="IPR003593">
    <property type="entry name" value="AAA+_ATPase"/>
</dbReference>
<evidence type="ECO:0000256" key="1">
    <source>
        <dbReference type="ARBA" id="ARBA00005417"/>
    </source>
</evidence>
<sequence length="265" mass="29199">MMAAENTSSNATRTASSASGETVIRTDRITKRFGGLVAVDDVDIEVREGEIVGLIGPNGAGKSTLFNCVTGSLSPSEGSVYYRGRDVTDWPQHKIAREGLVRMFQHTRVYSEMTILDNMLVSADEDTGLERVFRPPSSAARERAKELLQYLGLWGLRDLHAGRMSFGQQKLLEFGMALMADPDVLLMDEPAGGINPSMLEQLMGYIRDANTESSVTIFLIEHNMDFVMEVSDRIYALAHGEKIADGTPEEIQNDDSVLDAYLGRE</sequence>
<dbReference type="Pfam" id="PF12399">
    <property type="entry name" value="BCA_ABC_TP_C"/>
    <property type="match status" value="1"/>
</dbReference>
<dbReference type="PROSITE" id="PS50893">
    <property type="entry name" value="ABC_TRANSPORTER_2"/>
    <property type="match status" value="1"/>
</dbReference>
<feature type="compositionally biased region" description="Low complexity" evidence="8">
    <location>
        <begin position="1"/>
        <end position="19"/>
    </location>
</feature>
<dbReference type="Pfam" id="PF00005">
    <property type="entry name" value="ABC_tran"/>
    <property type="match status" value="1"/>
</dbReference>
<feature type="domain" description="ABC transporter" evidence="9">
    <location>
        <begin position="24"/>
        <end position="264"/>
    </location>
</feature>
<dbReference type="PANTHER" id="PTHR45772:SF9">
    <property type="entry name" value="CONSERVED COMPONENT OF ABC TRANSPORTER FOR NATURAL AMINO ACIDS"/>
    <property type="match status" value="1"/>
</dbReference>
<keyword evidence="5" id="KW-0029">Amino-acid transport</keyword>
<evidence type="ECO:0000259" key="9">
    <source>
        <dbReference type="PROSITE" id="PS50893"/>
    </source>
</evidence>
<dbReference type="CDD" id="cd03219">
    <property type="entry name" value="ABC_Mj1267_LivG_branched"/>
    <property type="match status" value="1"/>
</dbReference>
<dbReference type="SMART" id="SM00382">
    <property type="entry name" value="AAA"/>
    <property type="match status" value="1"/>
</dbReference>
<evidence type="ECO:0000256" key="3">
    <source>
        <dbReference type="ARBA" id="ARBA00022741"/>
    </source>
</evidence>
<dbReference type="Gene3D" id="3.40.50.300">
    <property type="entry name" value="P-loop containing nucleotide triphosphate hydrolases"/>
    <property type="match status" value="1"/>
</dbReference>
<accession>A0ABD5Z9P2</accession>
<gene>
    <name evidence="10" type="ORF">ACFQJC_00065</name>
</gene>
<evidence type="ECO:0000256" key="4">
    <source>
        <dbReference type="ARBA" id="ARBA00022840"/>
    </source>
</evidence>
<organism evidence="10 11">
    <name type="scientific">Haloferax namakaokahaiae</name>
    <dbReference type="NCBI Taxonomy" id="1748331"/>
    <lineage>
        <taxon>Archaea</taxon>
        <taxon>Methanobacteriati</taxon>
        <taxon>Methanobacteriota</taxon>
        <taxon>Stenosarchaea group</taxon>
        <taxon>Halobacteria</taxon>
        <taxon>Halobacteriales</taxon>
        <taxon>Haloferacaceae</taxon>
        <taxon>Haloferax</taxon>
    </lineage>
</organism>
<comment type="caution">
    <text evidence="10">The sequence shown here is derived from an EMBL/GenBank/DDBJ whole genome shotgun (WGS) entry which is preliminary data.</text>
</comment>
<evidence type="ECO:0000256" key="5">
    <source>
        <dbReference type="ARBA" id="ARBA00022970"/>
    </source>
</evidence>
<evidence type="ECO:0000256" key="8">
    <source>
        <dbReference type="SAM" id="MobiDB-lite"/>
    </source>
</evidence>
<reference evidence="10 11" key="1">
    <citation type="journal article" date="2019" name="Int. J. Syst. Evol. Microbiol.">
        <title>The Global Catalogue of Microorganisms (GCM) 10K type strain sequencing project: providing services to taxonomists for standard genome sequencing and annotation.</title>
        <authorList>
            <consortium name="The Broad Institute Genomics Platform"/>
            <consortium name="The Broad Institute Genome Sequencing Center for Infectious Disease"/>
            <person name="Wu L."/>
            <person name="Ma J."/>
        </authorList>
    </citation>
    <scope>NUCLEOTIDE SEQUENCE [LARGE SCALE GENOMIC DNA]</scope>
    <source>
        <strain evidence="10 11">DSM 29988</strain>
    </source>
</reference>
<dbReference type="InterPro" id="IPR017871">
    <property type="entry name" value="ABC_transporter-like_CS"/>
</dbReference>
<dbReference type="PROSITE" id="PS00211">
    <property type="entry name" value="ABC_TRANSPORTER_1"/>
    <property type="match status" value="1"/>
</dbReference>
<dbReference type="FunFam" id="3.40.50.300:FF:000421">
    <property type="entry name" value="Branched-chain amino acid ABC transporter ATP-binding protein"/>
    <property type="match status" value="1"/>
</dbReference>
<evidence type="ECO:0000256" key="7">
    <source>
        <dbReference type="ARBA" id="ARBA00072811"/>
    </source>
</evidence>
<dbReference type="PANTHER" id="PTHR45772">
    <property type="entry name" value="CONSERVED COMPONENT OF ABC TRANSPORTER FOR NATURAL AMINO ACIDS-RELATED"/>
    <property type="match status" value="1"/>
</dbReference>
<comment type="function">
    <text evidence="6">Probable component of a branched-chain amino-acid transport system.</text>
</comment>
<dbReference type="EMBL" id="JBHTAA010000001">
    <property type="protein sequence ID" value="MFC7201898.1"/>
    <property type="molecule type" value="Genomic_DNA"/>
</dbReference>
<keyword evidence="2" id="KW-0813">Transport</keyword>
<dbReference type="InterPro" id="IPR003439">
    <property type="entry name" value="ABC_transporter-like_ATP-bd"/>
</dbReference>
<dbReference type="InterPro" id="IPR051120">
    <property type="entry name" value="ABC_AA/LPS_Transport"/>
</dbReference>
<keyword evidence="3" id="KW-0547">Nucleotide-binding</keyword>
<evidence type="ECO:0000256" key="2">
    <source>
        <dbReference type="ARBA" id="ARBA00022448"/>
    </source>
</evidence>